<dbReference type="InterPro" id="IPR002477">
    <property type="entry name" value="Peptidoglycan-bd-like"/>
</dbReference>
<accession>A0A0R3MGS3</accession>
<keyword evidence="2" id="KW-0732">Signal</keyword>
<evidence type="ECO:0000259" key="3">
    <source>
        <dbReference type="Pfam" id="PF01471"/>
    </source>
</evidence>
<feature type="compositionally biased region" description="Polar residues" evidence="1">
    <location>
        <begin position="74"/>
        <end position="89"/>
    </location>
</feature>
<feature type="region of interest" description="Disordered" evidence="1">
    <location>
        <begin position="24"/>
        <end position="148"/>
    </location>
</feature>
<feature type="domain" description="Peptidoglycan binding-like" evidence="3">
    <location>
        <begin position="80"/>
        <end position="133"/>
    </location>
</feature>
<evidence type="ECO:0000256" key="2">
    <source>
        <dbReference type="SAM" id="SignalP"/>
    </source>
</evidence>
<evidence type="ECO:0000313" key="5">
    <source>
        <dbReference type="Proteomes" id="UP000052023"/>
    </source>
</evidence>
<proteinExistence type="predicted"/>
<dbReference type="InterPro" id="IPR036365">
    <property type="entry name" value="PGBD-like_sf"/>
</dbReference>
<feature type="compositionally biased region" description="Low complexity" evidence="1">
    <location>
        <begin position="25"/>
        <end position="38"/>
    </location>
</feature>
<feature type="signal peptide" evidence="2">
    <location>
        <begin position="1"/>
        <end position="20"/>
    </location>
</feature>
<comment type="caution">
    <text evidence="4">The sequence shown here is derived from an EMBL/GenBank/DDBJ whole genome shotgun (WGS) entry which is preliminary data.</text>
</comment>
<dbReference type="Proteomes" id="UP000052023">
    <property type="component" value="Unassembled WGS sequence"/>
</dbReference>
<dbReference type="SUPFAM" id="SSF47090">
    <property type="entry name" value="PGBD-like"/>
    <property type="match status" value="1"/>
</dbReference>
<gene>
    <name evidence="4" type="ORF">CQ13_33590</name>
</gene>
<feature type="compositionally biased region" description="Basic and acidic residues" evidence="1">
    <location>
        <begin position="117"/>
        <end position="127"/>
    </location>
</feature>
<dbReference type="Gene3D" id="1.10.101.10">
    <property type="entry name" value="PGBD-like superfamily/PGBD"/>
    <property type="match status" value="1"/>
</dbReference>
<dbReference type="InterPro" id="IPR036366">
    <property type="entry name" value="PGBDSf"/>
</dbReference>
<dbReference type="Pfam" id="PF01471">
    <property type="entry name" value="PG_binding_1"/>
    <property type="match status" value="1"/>
</dbReference>
<dbReference type="EMBL" id="LLYA01000185">
    <property type="protein sequence ID" value="KRR19444.1"/>
    <property type="molecule type" value="Genomic_DNA"/>
</dbReference>
<dbReference type="AlphaFoldDB" id="A0A0R3MGS3"/>
<name>A0A0R3MGS3_9BRAD</name>
<dbReference type="OrthoDB" id="5295703at2"/>
<dbReference type="RefSeq" id="WP_057846662.1">
    <property type="nucleotide sequence ID" value="NZ_LLYA01000185.1"/>
</dbReference>
<evidence type="ECO:0000313" key="4">
    <source>
        <dbReference type="EMBL" id="KRR19444.1"/>
    </source>
</evidence>
<feature type="compositionally biased region" description="Low complexity" evidence="1">
    <location>
        <begin position="46"/>
        <end position="62"/>
    </location>
</feature>
<sequence length="148" mass="16351">MRKFAIALLATTVIGTPAFAASSDMQQHQTQAHQMQPQNSGKAQTQNDSQRSAQSRQNSSPQTARSAASDRPISPQSLPRQEIRQVQQTLDKDGFRAGPADGRWGPETRNALKQFQHSKDIRADGRLNRQTMADLGVKSSELSPRQSR</sequence>
<reference evidence="4 5" key="1">
    <citation type="submission" date="2014-03" db="EMBL/GenBank/DDBJ databases">
        <title>Bradyrhizobium valentinum sp. nov., isolated from effective nodules of Lupinus mariae-josephae, a lupine endemic of basic-lime soils in Eastern Spain.</title>
        <authorList>
            <person name="Duran D."/>
            <person name="Rey L."/>
            <person name="Navarro A."/>
            <person name="Busquets A."/>
            <person name="Imperial J."/>
            <person name="Ruiz-Argueso T."/>
        </authorList>
    </citation>
    <scope>NUCLEOTIDE SEQUENCE [LARGE SCALE GENOMIC DNA]</scope>
    <source>
        <strain evidence="4 5">Ro19</strain>
    </source>
</reference>
<keyword evidence="5" id="KW-1185">Reference proteome</keyword>
<evidence type="ECO:0000256" key="1">
    <source>
        <dbReference type="SAM" id="MobiDB-lite"/>
    </source>
</evidence>
<organism evidence="4 5">
    <name type="scientific">Bradyrhizobium retamae</name>
    <dbReference type="NCBI Taxonomy" id="1300035"/>
    <lineage>
        <taxon>Bacteria</taxon>
        <taxon>Pseudomonadati</taxon>
        <taxon>Pseudomonadota</taxon>
        <taxon>Alphaproteobacteria</taxon>
        <taxon>Hyphomicrobiales</taxon>
        <taxon>Nitrobacteraceae</taxon>
        <taxon>Bradyrhizobium</taxon>
    </lineage>
</organism>
<feature type="chain" id="PRO_5006444074" description="Peptidoglycan binding-like domain-containing protein" evidence="2">
    <location>
        <begin position="21"/>
        <end position="148"/>
    </location>
</feature>
<protein>
    <recommendedName>
        <fullName evidence="3">Peptidoglycan binding-like domain-containing protein</fullName>
    </recommendedName>
</protein>